<sequence length="239" mass="27308">MTTNKQQLIVFSDFDGTITVQDSNDYLTDNHGFGYDKRMVLHKQILNGTLSFRDGFKQMLDSSKLTYEECLDVLKKNIAIDPHFSEFYKWCLDNGIRLVILSSGMEPFIRALFAVYLGEDEAKKIEIVSNGIDVKPDGKWSIVYHDNSHFGHDKSLTIRPYAELSEDERPLMVYCGDGTSDLSAAKETQLLFAKKGRDLITYCKRENVPYVEFETFADIHDCVKQILADPSKLKTLAEH</sequence>
<dbReference type="eggNOG" id="ENOG502QRU0">
    <property type="taxonomic scope" value="Eukaryota"/>
</dbReference>
<accession>B6K884</accession>
<reference evidence="2 4" key="1">
    <citation type="journal article" date="2011" name="Science">
        <title>Comparative functional genomics of the fission yeasts.</title>
        <authorList>
            <person name="Rhind N."/>
            <person name="Chen Z."/>
            <person name="Yassour M."/>
            <person name="Thompson D.A."/>
            <person name="Haas B.J."/>
            <person name="Habib N."/>
            <person name="Wapinski I."/>
            <person name="Roy S."/>
            <person name="Lin M.F."/>
            <person name="Heiman D.I."/>
            <person name="Young S.K."/>
            <person name="Furuya K."/>
            <person name="Guo Y."/>
            <person name="Pidoux A."/>
            <person name="Chen H.M."/>
            <person name="Robbertse B."/>
            <person name="Goldberg J.M."/>
            <person name="Aoki K."/>
            <person name="Bayne E.H."/>
            <person name="Berlin A.M."/>
            <person name="Desjardins C.A."/>
            <person name="Dobbs E."/>
            <person name="Dukaj L."/>
            <person name="Fan L."/>
            <person name="FitzGerald M.G."/>
            <person name="French C."/>
            <person name="Gujja S."/>
            <person name="Hansen K."/>
            <person name="Keifenheim D."/>
            <person name="Levin J.Z."/>
            <person name="Mosher R.A."/>
            <person name="Mueller C.A."/>
            <person name="Pfiffner J."/>
            <person name="Priest M."/>
            <person name="Russ C."/>
            <person name="Smialowska A."/>
            <person name="Swoboda P."/>
            <person name="Sykes S.M."/>
            <person name="Vaughn M."/>
            <person name="Vengrova S."/>
            <person name="Yoder R."/>
            <person name="Zeng Q."/>
            <person name="Allshire R."/>
            <person name="Baulcombe D."/>
            <person name="Birren B.W."/>
            <person name="Brown W."/>
            <person name="Ekwall K."/>
            <person name="Kellis M."/>
            <person name="Leatherwood J."/>
            <person name="Levin H."/>
            <person name="Margalit H."/>
            <person name="Martienssen R."/>
            <person name="Nieduszynski C.A."/>
            <person name="Spatafora J.W."/>
            <person name="Friedman N."/>
            <person name="Dalgaard J.Z."/>
            <person name="Baumann P."/>
            <person name="Niki H."/>
            <person name="Regev A."/>
            <person name="Nusbaum C."/>
        </authorList>
    </citation>
    <scope>NUCLEOTIDE SEQUENCE [LARGE SCALE GENOMIC DNA]</scope>
    <source>
        <strain evidence="4">yFS275 / FY16936</strain>
    </source>
</reference>
<dbReference type="Proteomes" id="UP000001744">
    <property type="component" value="Unassembled WGS sequence"/>
</dbReference>
<name>B6K884_SCHJY</name>
<dbReference type="PANTHER" id="PTHR28181">
    <property type="entry name" value="UPF0655 PROTEIN YCR015C"/>
    <property type="match status" value="1"/>
</dbReference>
<dbReference type="NCBIfam" id="TIGR01488">
    <property type="entry name" value="HAD-SF-IB"/>
    <property type="match status" value="1"/>
</dbReference>
<proteinExistence type="predicted"/>
<dbReference type="GO" id="GO:0000121">
    <property type="term" value="F:sn-glycerol 1-phosphatase activity"/>
    <property type="evidence" value="ECO:0007669"/>
    <property type="project" value="EnsemblFungi"/>
</dbReference>
<dbReference type="Pfam" id="PF12710">
    <property type="entry name" value="HAD"/>
    <property type="match status" value="1"/>
</dbReference>
<dbReference type="STRING" id="402676.B6K884"/>
<keyword evidence="4" id="KW-1185">Reference proteome</keyword>
<dbReference type="SUPFAM" id="SSF56784">
    <property type="entry name" value="HAD-like"/>
    <property type="match status" value="1"/>
</dbReference>
<dbReference type="GeneID" id="7050393"/>
<organism evidence="2 4">
    <name type="scientific">Schizosaccharomyces japonicus (strain yFS275 / FY16936)</name>
    <name type="common">Fission yeast</name>
    <dbReference type="NCBI Taxonomy" id="402676"/>
    <lineage>
        <taxon>Eukaryota</taxon>
        <taxon>Fungi</taxon>
        <taxon>Dikarya</taxon>
        <taxon>Ascomycota</taxon>
        <taxon>Taphrinomycotina</taxon>
        <taxon>Schizosaccharomycetes</taxon>
        <taxon>Schizosaccharomycetales</taxon>
        <taxon>Schizosaccharomycetaceae</taxon>
        <taxon>Schizosaccharomyces</taxon>
    </lineage>
</organism>
<dbReference type="HOGENOM" id="CLU_058495_1_0_1"/>
<dbReference type="InterPro" id="IPR023214">
    <property type="entry name" value="HAD_sf"/>
</dbReference>
<evidence type="ECO:0000313" key="4">
    <source>
        <dbReference type="Proteomes" id="UP000001744"/>
    </source>
</evidence>
<dbReference type="GO" id="GO:0043136">
    <property type="term" value="F:sn-glycerol 3-phosphatase activity"/>
    <property type="evidence" value="ECO:0007669"/>
    <property type="project" value="EnsemblFungi"/>
</dbReference>
<dbReference type="PANTHER" id="PTHR28181:SF2">
    <property type="entry name" value="PHOSPHORIC MONOESTER HYDROLASE"/>
    <property type="match status" value="1"/>
</dbReference>
<dbReference type="VEuPathDB" id="FungiDB:SJAG_04964"/>
<dbReference type="JaponicusDB" id="SJAG_04964">
    <property type="gene designation" value="ptf1"/>
</dbReference>
<dbReference type="GO" id="GO:0052646">
    <property type="term" value="P:alditol phosphate metabolic process"/>
    <property type="evidence" value="ECO:0007669"/>
    <property type="project" value="EnsemblFungi"/>
</dbReference>
<dbReference type="GO" id="GO:0110130">
    <property type="term" value="F:ribitol-5-phosphatase activity"/>
    <property type="evidence" value="ECO:0007669"/>
    <property type="project" value="EnsemblFungi"/>
</dbReference>
<dbReference type="InterPro" id="IPR050849">
    <property type="entry name" value="HAD-like_hydrolase_phosphatase"/>
</dbReference>
<dbReference type="RefSeq" id="XP_002176031.1">
    <property type="nucleotide sequence ID" value="XM_002175995.2"/>
</dbReference>
<keyword evidence="1 2" id="KW-0378">Hydrolase</keyword>
<protein>
    <submittedName>
        <fullName evidence="2">Phosphoric monoester hydrolase</fullName>
    </submittedName>
</protein>
<dbReference type="AlphaFoldDB" id="B6K884"/>
<gene>
    <name evidence="3" type="primary">ptf1</name>
    <name evidence="2" type="ORF">SJAG_04964</name>
</gene>
<dbReference type="NCBIfam" id="TIGR01489">
    <property type="entry name" value="DKMTPPase-SF"/>
    <property type="match status" value="1"/>
</dbReference>
<evidence type="ECO:0000313" key="2">
    <source>
        <dbReference type="EMBL" id="EEB09738.1"/>
    </source>
</evidence>
<evidence type="ECO:0000313" key="3">
    <source>
        <dbReference type="JaponicusDB" id="SJAG_04964"/>
    </source>
</evidence>
<dbReference type="InterPro" id="IPR036412">
    <property type="entry name" value="HAD-like_sf"/>
</dbReference>
<dbReference type="InterPro" id="IPR006384">
    <property type="entry name" value="HAD_hydro_PyrdxlP_Pase-like"/>
</dbReference>
<dbReference type="OrthoDB" id="5595506at2759"/>
<dbReference type="GO" id="GO:0050286">
    <property type="term" value="F:sorbitol-6-phosphatase activity"/>
    <property type="evidence" value="ECO:0007669"/>
    <property type="project" value="EnsemblFungi"/>
</dbReference>
<evidence type="ECO:0000256" key="1">
    <source>
        <dbReference type="ARBA" id="ARBA00022801"/>
    </source>
</evidence>
<dbReference type="OMA" id="VPFHEFD"/>
<dbReference type="EMBL" id="KE651167">
    <property type="protein sequence ID" value="EEB09738.1"/>
    <property type="molecule type" value="Genomic_DNA"/>
</dbReference>
<dbReference type="Gene3D" id="3.40.50.1000">
    <property type="entry name" value="HAD superfamily/HAD-like"/>
    <property type="match status" value="1"/>
</dbReference>
<dbReference type="Gene3D" id="3.90.1470.20">
    <property type="match status" value="1"/>
</dbReference>